<dbReference type="PROSITE" id="PS50011">
    <property type="entry name" value="PROTEIN_KINASE_DOM"/>
    <property type="match status" value="1"/>
</dbReference>
<dbReference type="SUPFAM" id="SSF52540">
    <property type="entry name" value="P-loop containing nucleoside triphosphate hydrolases"/>
    <property type="match status" value="1"/>
</dbReference>
<feature type="binding site" evidence="11">
    <location>
        <position position="1786"/>
    </location>
    <ligand>
        <name>ATP</name>
        <dbReference type="ChEBI" id="CHEBI:30616"/>
    </ligand>
</feature>
<dbReference type="GO" id="GO:0005524">
    <property type="term" value="F:ATP binding"/>
    <property type="evidence" value="ECO:0007669"/>
    <property type="project" value="UniProtKB-UniRule"/>
</dbReference>
<comment type="similarity">
    <text evidence="2">Belongs to the TRAFAC class myosin-kinesin ATPase superfamily. Kinesin family. KIN-14 subfamily.</text>
</comment>
<dbReference type="SUPFAM" id="SSF56112">
    <property type="entry name" value="Protein kinase-like (PK-like)"/>
    <property type="match status" value="1"/>
</dbReference>
<dbReference type="InterPro" id="IPR036961">
    <property type="entry name" value="Kinesin_motor_dom_sf"/>
</dbReference>
<evidence type="ECO:0000259" key="17">
    <source>
        <dbReference type="PROSITE" id="PS50067"/>
    </source>
</evidence>
<dbReference type="GO" id="GO:0008017">
    <property type="term" value="F:microtubule binding"/>
    <property type="evidence" value="ECO:0007669"/>
    <property type="project" value="InterPro"/>
</dbReference>
<evidence type="ECO:0000256" key="12">
    <source>
        <dbReference type="SAM" id="Coils"/>
    </source>
</evidence>
<feature type="domain" description="Kinesin motor" evidence="17">
    <location>
        <begin position="491"/>
        <end position="818"/>
    </location>
</feature>
<dbReference type="InterPro" id="IPR001752">
    <property type="entry name" value="Kinesin_motor_dom"/>
</dbReference>
<dbReference type="SUPFAM" id="SSF52058">
    <property type="entry name" value="L domain-like"/>
    <property type="match status" value="1"/>
</dbReference>
<dbReference type="InterPro" id="IPR011009">
    <property type="entry name" value="Kinase-like_dom_sf"/>
</dbReference>
<feature type="compositionally biased region" description="Low complexity" evidence="13">
    <location>
        <begin position="1099"/>
        <end position="1109"/>
    </location>
</feature>
<dbReference type="SMART" id="SM00033">
    <property type="entry name" value="CH"/>
    <property type="match status" value="1"/>
</dbReference>
<dbReference type="Gene3D" id="3.80.10.10">
    <property type="entry name" value="Ribonuclease Inhibitor"/>
    <property type="match status" value="2"/>
</dbReference>
<keyword evidence="3" id="KW-0808">Transferase</keyword>
<dbReference type="InterPro" id="IPR017441">
    <property type="entry name" value="Protein_kinase_ATP_BS"/>
</dbReference>
<dbReference type="SUPFAM" id="SSF47576">
    <property type="entry name" value="Calponin-homology domain, CH-domain"/>
    <property type="match status" value="1"/>
</dbReference>
<feature type="compositionally biased region" description="Low complexity" evidence="13">
    <location>
        <begin position="231"/>
        <end position="240"/>
    </location>
</feature>
<dbReference type="Gene3D" id="1.10.418.10">
    <property type="entry name" value="Calponin-like domain"/>
    <property type="match status" value="1"/>
</dbReference>
<dbReference type="OrthoDB" id="3176171at2759"/>
<dbReference type="InterPro" id="IPR032675">
    <property type="entry name" value="LRR_dom_sf"/>
</dbReference>
<dbReference type="InterPro" id="IPR008271">
    <property type="entry name" value="Ser/Thr_kinase_AS"/>
</dbReference>
<dbReference type="Pfam" id="PF00069">
    <property type="entry name" value="Pkinase"/>
    <property type="match status" value="1"/>
</dbReference>
<feature type="compositionally biased region" description="Low complexity" evidence="13">
    <location>
        <begin position="986"/>
        <end position="1002"/>
    </location>
</feature>
<organism evidence="18 19">
    <name type="scientific">Micractinium conductrix</name>
    <dbReference type="NCBI Taxonomy" id="554055"/>
    <lineage>
        <taxon>Eukaryota</taxon>
        <taxon>Viridiplantae</taxon>
        <taxon>Chlorophyta</taxon>
        <taxon>core chlorophytes</taxon>
        <taxon>Trebouxiophyceae</taxon>
        <taxon>Chlorellales</taxon>
        <taxon>Chlorellaceae</taxon>
        <taxon>Chlorella clade</taxon>
        <taxon>Micractinium</taxon>
    </lineage>
</organism>
<dbReference type="GO" id="GO:0003777">
    <property type="term" value="F:microtubule motor activity"/>
    <property type="evidence" value="ECO:0007669"/>
    <property type="project" value="InterPro"/>
</dbReference>
<reference evidence="18 19" key="1">
    <citation type="journal article" date="2018" name="Plant J.">
        <title>Genome sequences of Chlorella sorokiniana UTEX 1602 and Micractinium conductrix SAG 241.80: implications to maltose excretion by a green alga.</title>
        <authorList>
            <person name="Arriola M.B."/>
            <person name="Velmurugan N."/>
            <person name="Zhang Y."/>
            <person name="Plunkett M.H."/>
            <person name="Hondzo H."/>
            <person name="Barney B.M."/>
        </authorList>
    </citation>
    <scope>NUCLEOTIDE SEQUENCE [LARGE SCALE GENOMIC DNA]</scope>
    <source>
        <strain evidence="18 19">SAG 241.80</strain>
    </source>
</reference>
<dbReference type="PANTHER" id="PTHR47972">
    <property type="entry name" value="KINESIN-LIKE PROTEIN KLP-3"/>
    <property type="match status" value="1"/>
</dbReference>
<keyword evidence="14" id="KW-0472">Membrane</keyword>
<dbReference type="Gene3D" id="1.10.510.10">
    <property type="entry name" value="Transferase(Phosphotransferase) domain 1"/>
    <property type="match status" value="1"/>
</dbReference>
<dbReference type="GO" id="GO:0004672">
    <property type="term" value="F:protein kinase activity"/>
    <property type="evidence" value="ECO:0007669"/>
    <property type="project" value="InterPro"/>
</dbReference>
<evidence type="ECO:0000256" key="2">
    <source>
        <dbReference type="ARBA" id="ARBA00010899"/>
    </source>
</evidence>
<sequence length="2004" mass="213246">MPASGSEATSVYAMEVAERPQAAAEPAAAPTPALQVQLPGDEDATASPPLPAAEASFSPPAPQPLHSAEPALPGQQQQQQPARSPSPSLRASLNPSEARSLKATSRRQQAAEWVAAMTGCAVPHDSDAAFRASLRDGVTLCRLANVLRPGSIGRIMDYTQGECSSPTGDVIRSFENVANFIAAAKEITGGDDACVLSASDLEDDEERPAVADCLLALQAWWFAQQASPPAASRAWGSRPASPRPASPAGGGSPGVTPPPPLRQPPSPRATPEFSFTPHASAAVHRAAAAPRGHGTDGMEYLMRTCNHMLKSHMGLPATPLPPPPSRTTGVTPEIALDAVGPVLETVLQNLTAEYEKRLLAKDQEFKLSQEAQERSRREIARLKQELKHWQEEAKAVKYLPAPEKEMSDEEREAFERKLVQEKEAAAAMVAAKETELRAAQEAADARQAEADAKLNELEDAVQKYQGMEQRLASVQDENRHLYNTVQDLKGAIRVFCRVRPRGRTGDNSNSMVEPGVEDGQLQVFSSKHSKWHSFRFDKVFGEESTQDEVYAETQPLIRSVLDGYNVCIFAYGQTGSGKTHTMSGTDVAHISGRGLNYRTLDDLFQLNREREGEVEYSISVQLLEIYNESIRDLLVSDAEARQQRSLNLVNNHGSGRNVPDAIQVSVTCTDDVLKVMERGQSNRAVAETKMNDRSSRSHQVLTIIVEGTNKLSHGRTHGCLHLIDLAGSERVGKSGAEGQQLLEAQHINKSLSALGNVMHALANKNAHVPFRDSKLTQLLQDSLSGQAKTMMFMHVAPEQTSVSETLSTLNFGKNVTEITLGAAKKNAESGVAWEAKERAMKMEREAAAAQRALVAEQQKRAQVEAELEALRAQLAPPPATAAPASGSGRLTPRGSQGSGGGTTPRTNSVGARPPQVSRLNLGSGSKAPGGGARPPIAKLNLQKLQPREGEQENKTPLSARVSPGQAAQPGSARRTSPASNTNWLLDASDAGSEGSNGSEAGSPTRSLATAERSPVAGGGHEDAEADSFQLVMSPPRPLTARGAAAAAAAAAAPTSTAASRMSVGRLPLQQLHSSAGAGSKLPQAPGSSRIPVPSPSPPSAAVRSSAHPSGSLTARPSLGRPTRSPQLSSSIPRGPLSARESPAEAAARRAALQRNAGAAGAGAGSSLRRSIAAPSSSAAMRRSVSGATAAAVEPRADVASTEAAVMQGLRSVLHRYFPDLVARVPGWMPGNATHHCSWQHVACNAQRVVQLSFLHTCTVRANCCAKCHEQLALPTASRTPPELAALTRLQRLQELHIHWPNDPLGPFLPQEWLQPGVWPELNSLTLEASMHAYALPLPDIPPGALPSLRWLVLHPWALRSTLPASWGSSPDVLPALQHLELQLDVQGTLPAVWSRGFSSVRSISVEMQSTRQQDRGSSGGTLPADWAAGFKRLQTLNLVELGLTGPFPPAWLADGSFPSLHVLELSGNALSGTLPPQLFRSLPSLSSLALPTNRFEGGLPEEWAGSQVRVLNLPGNRLSGAAFPPAWITRGMPILQELVLDNNGALTGVLPDQLPWPKLHMLSLQGTAVQGSIPSGWCSLDASLFLKKLYISNTDVDPALPSCAELEDLTVFCKSNKADAETAAPGGRVRPGLAGSLTLFCLTAALVGAGAAGRLLLRRQRRQRLRAALEEQTLLQRLPEEQSLSHAGSSDAGGIGPAMATVGQAPRMPGSLRPGPPVSLGDSVAGTAQHAQQWQWGLPTESMRVPASSLEFSVDERGQLVDLGVGTFAVVYLARLDPGQQRVAVKVLELEAGVDAGMVWQEVALMRQCCHPRVVPLLGVAIQGSLLMLAMELMAGGTLAHALAHAMRRQQLGWAQRGHQVALDIAEALDHLHTQLGILHSDLKPNNVLLSADWRASISDLGVAQVVGGGAQVPIGYNRRYGSPEQLLGQSCTLSSDMYSFGLVLVSLLTQEPLVQRVGWRLPHAPDECPQEVVALIQQCLADEQRQRPTAAQTLARLRACAGR</sequence>
<dbReference type="GO" id="GO:0005930">
    <property type="term" value="C:axoneme"/>
    <property type="evidence" value="ECO:0007669"/>
    <property type="project" value="UniProtKB-SubCell"/>
</dbReference>
<evidence type="ECO:0000256" key="10">
    <source>
        <dbReference type="PROSITE-ProRule" id="PRU00283"/>
    </source>
</evidence>
<feature type="binding site" evidence="10">
    <location>
        <begin position="572"/>
        <end position="579"/>
    </location>
    <ligand>
        <name>ATP</name>
        <dbReference type="ChEBI" id="CHEBI:30616"/>
    </ligand>
</feature>
<dbReference type="PROSITE" id="PS50021">
    <property type="entry name" value="CH"/>
    <property type="match status" value="1"/>
</dbReference>
<feature type="region of interest" description="Disordered" evidence="13">
    <location>
        <begin position="17"/>
        <end position="106"/>
    </location>
</feature>
<protein>
    <submittedName>
        <fullName evidence="18">Kinesin KP1-like isoform A</fullName>
    </submittedName>
</protein>
<dbReference type="Proteomes" id="UP000239649">
    <property type="component" value="Unassembled WGS sequence"/>
</dbReference>
<dbReference type="PROSITE" id="PS00107">
    <property type="entry name" value="PROTEIN_KINASE_ATP"/>
    <property type="match status" value="1"/>
</dbReference>
<comment type="subcellular location">
    <subcellularLocation>
        <location evidence="1">Cytoplasm</location>
        <location evidence="1">Cytoskeleton</location>
        <location evidence="1">Cilium axoneme</location>
    </subcellularLocation>
</comment>
<feature type="compositionally biased region" description="Polar residues" evidence="13">
    <location>
        <begin position="973"/>
        <end position="983"/>
    </location>
</feature>
<keyword evidence="8 12" id="KW-0175">Coiled coil</keyword>
<dbReference type="GO" id="GO:0007018">
    <property type="term" value="P:microtubule-based movement"/>
    <property type="evidence" value="ECO:0007669"/>
    <property type="project" value="InterPro"/>
</dbReference>
<evidence type="ECO:0000256" key="9">
    <source>
        <dbReference type="ARBA" id="ARBA00023175"/>
    </source>
</evidence>
<keyword evidence="6" id="KW-0418">Kinase</keyword>
<evidence type="ECO:0000256" key="1">
    <source>
        <dbReference type="ARBA" id="ARBA00004430"/>
    </source>
</evidence>
<keyword evidence="5 10" id="KW-0547">Nucleotide-binding</keyword>
<evidence type="ECO:0000259" key="16">
    <source>
        <dbReference type="PROSITE" id="PS50021"/>
    </source>
</evidence>
<evidence type="ECO:0000259" key="15">
    <source>
        <dbReference type="PROSITE" id="PS50011"/>
    </source>
</evidence>
<dbReference type="PROSITE" id="PS50067">
    <property type="entry name" value="KINESIN_MOTOR_2"/>
    <property type="match status" value="1"/>
</dbReference>
<comment type="caution">
    <text evidence="18">The sequence shown here is derived from an EMBL/GenBank/DDBJ whole genome shotgun (WGS) entry which is preliminary data.</text>
</comment>
<evidence type="ECO:0000256" key="5">
    <source>
        <dbReference type="ARBA" id="ARBA00022741"/>
    </source>
</evidence>
<dbReference type="SMART" id="SM00129">
    <property type="entry name" value="KISc"/>
    <property type="match status" value="1"/>
</dbReference>
<keyword evidence="14" id="KW-0812">Transmembrane</keyword>
<evidence type="ECO:0000313" key="18">
    <source>
        <dbReference type="EMBL" id="PSC76999.1"/>
    </source>
</evidence>
<keyword evidence="19" id="KW-1185">Reference proteome</keyword>
<dbReference type="InterPro" id="IPR001715">
    <property type="entry name" value="CH_dom"/>
</dbReference>
<dbReference type="PANTHER" id="PTHR47972:SF28">
    <property type="entry name" value="KINESIN-LIKE PROTEIN KLP-3"/>
    <property type="match status" value="1"/>
</dbReference>
<feature type="domain" description="Protein kinase" evidence="15">
    <location>
        <begin position="1757"/>
        <end position="2004"/>
    </location>
</feature>
<feature type="coiled-coil region" evidence="12">
    <location>
        <begin position="365"/>
        <end position="484"/>
    </location>
</feature>
<evidence type="ECO:0000256" key="11">
    <source>
        <dbReference type="PROSITE-ProRule" id="PRU10141"/>
    </source>
</evidence>
<dbReference type="InterPro" id="IPR000719">
    <property type="entry name" value="Prot_kinase_dom"/>
</dbReference>
<feature type="domain" description="Calponin-homology (CH)" evidence="16">
    <location>
        <begin position="104"/>
        <end position="222"/>
    </location>
</feature>
<evidence type="ECO:0000256" key="3">
    <source>
        <dbReference type="ARBA" id="ARBA00022679"/>
    </source>
</evidence>
<dbReference type="Pfam" id="PF00307">
    <property type="entry name" value="CH"/>
    <property type="match status" value="1"/>
</dbReference>
<dbReference type="InterPro" id="IPR036872">
    <property type="entry name" value="CH_dom_sf"/>
</dbReference>
<feature type="compositionally biased region" description="Pro residues" evidence="13">
    <location>
        <begin position="255"/>
        <end position="268"/>
    </location>
</feature>
<feature type="region of interest" description="Disordered" evidence="13">
    <location>
        <begin position="231"/>
        <end position="274"/>
    </location>
</feature>
<evidence type="ECO:0000256" key="6">
    <source>
        <dbReference type="ARBA" id="ARBA00022777"/>
    </source>
</evidence>
<name>A0A2P6VSD1_9CHLO</name>
<feature type="compositionally biased region" description="Low complexity" evidence="13">
    <location>
        <begin position="1137"/>
        <end position="1152"/>
    </location>
</feature>
<dbReference type="InterPro" id="IPR027417">
    <property type="entry name" value="P-loop_NTPase"/>
</dbReference>
<feature type="region of interest" description="Disordered" evidence="13">
    <location>
        <begin position="1074"/>
        <end position="1152"/>
    </location>
</feature>
<evidence type="ECO:0000256" key="8">
    <source>
        <dbReference type="ARBA" id="ARBA00023054"/>
    </source>
</evidence>
<dbReference type="PROSITE" id="PS00108">
    <property type="entry name" value="PROTEIN_KINASE_ST"/>
    <property type="match status" value="1"/>
</dbReference>
<feature type="compositionally biased region" description="Low complexity" evidence="13">
    <location>
        <begin position="19"/>
        <end position="33"/>
    </location>
</feature>
<keyword evidence="9 10" id="KW-0505">Motor protein</keyword>
<evidence type="ECO:0000256" key="14">
    <source>
        <dbReference type="SAM" id="Phobius"/>
    </source>
</evidence>
<accession>A0A2P6VSD1</accession>
<keyword evidence="4" id="KW-0493">Microtubule</keyword>
<dbReference type="SMART" id="SM00220">
    <property type="entry name" value="S_TKc"/>
    <property type="match status" value="1"/>
</dbReference>
<feature type="region of interest" description="Disordered" evidence="13">
    <location>
        <begin position="871"/>
        <end position="1023"/>
    </location>
</feature>
<evidence type="ECO:0000256" key="4">
    <source>
        <dbReference type="ARBA" id="ARBA00022701"/>
    </source>
</evidence>
<feature type="compositionally biased region" description="Low complexity" evidence="13">
    <location>
        <begin position="70"/>
        <end position="96"/>
    </location>
</feature>
<gene>
    <name evidence="18" type="primary">g570</name>
    <name evidence="18" type="ORF">C2E20_0570</name>
</gene>
<dbReference type="PRINTS" id="PR00380">
    <property type="entry name" value="KINESINHEAVY"/>
</dbReference>
<dbReference type="GO" id="GO:0005874">
    <property type="term" value="C:microtubule"/>
    <property type="evidence" value="ECO:0007669"/>
    <property type="project" value="UniProtKB-KW"/>
</dbReference>
<dbReference type="Pfam" id="PF00225">
    <property type="entry name" value="Kinesin"/>
    <property type="match status" value="1"/>
</dbReference>
<dbReference type="Gene3D" id="3.40.850.10">
    <property type="entry name" value="Kinesin motor domain"/>
    <property type="match status" value="1"/>
</dbReference>
<proteinExistence type="inferred from homology"/>
<evidence type="ECO:0000256" key="13">
    <source>
        <dbReference type="SAM" id="MobiDB-lite"/>
    </source>
</evidence>
<dbReference type="InterPro" id="IPR027640">
    <property type="entry name" value="Kinesin-like_fam"/>
</dbReference>
<evidence type="ECO:0000256" key="7">
    <source>
        <dbReference type="ARBA" id="ARBA00022840"/>
    </source>
</evidence>
<evidence type="ECO:0000313" key="19">
    <source>
        <dbReference type="Proteomes" id="UP000239649"/>
    </source>
</evidence>
<keyword evidence="14" id="KW-1133">Transmembrane helix</keyword>
<keyword evidence="7 10" id="KW-0067">ATP-binding</keyword>
<dbReference type="STRING" id="554055.A0A2P6VSD1"/>
<dbReference type="EMBL" id="LHPF02000001">
    <property type="protein sequence ID" value="PSC76999.1"/>
    <property type="molecule type" value="Genomic_DNA"/>
</dbReference>
<dbReference type="FunFam" id="3.40.850.10:FF:000044">
    <property type="entry name" value="p-loop containing nucleoside triphosphate hydrolases superfamily protein"/>
    <property type="match status" value="1"/>
</dbReference>
<feature type="transmembrane region" description="Helical" evidence="14">
    <location>
        <begin position="1637"/>
        <end position="1657"/>
    </location>
</feature>